<dbReference type="RefSeq" id="WP_302037331.1">
    <property type="nucleotide sequence ID" value="NZ_JAUKPO010000004.1"/>
</dbReference>
<dbReference type="Pfam" id="PF14284">
    <property type="entry name" value="PcfJ"/>
    <property type="match status" value="1"/>
</dbReference>
<evidence type="ECO:0000313" key="1">
    <source>
        <dbReference type="EMBL" id="MDO1446528.1"/>
    </source>
</evidence>
<proteinExistence type="predicted"/>
<comment type="caution">
    <text evidence="1">The sequence shown here is derived from an EMBL/GenBank/DDBJ whole genome shotgun (WGS) entry which is preliminary data.</text>
</comment>
<reference evidence="1" key="1">
    <citation type="submission" date="2023-07" db="EMBL/GenBank/DDBJ databases">
        <title>The genome sequence of Rhodocytophaga aerolata KACC 12507.</title>
        <authorList>
            <person name="Zhang X."/>
        </authorList>
    </citation>
    <scope>NUCLEOTIDE SEQUENCE</scope>
    <source>
        <strain evidence="1">KACC 12507</strain>
    </source>
</reference>
<dbReference type="Proteomes" id="UP001168528">
    <property type="component" value="Unassembled WGS sequence"/>
</dbReference>
<gene>
    <name evidence="1" type="ORF">Q0590_09725</name>
</gene>
<evidence type="ECO:0000313" key="2">
    <source>
        <dbReference type="Proteomes" id="UP001168528"/>
    </source>
</evidence>
<protein>
    <submittedName>
        <fullName evidence="1">PcfJ domain-containing protein</fullName>
    </submittedName>
</protein>
<accession>A0ABT8R5G7</accession>
<name>A0ABT8R5G7_9BACT</name>
<sequence>MGKSNKRMLSRTERIQLKTEKQQRELALQKALIQHNTLKKPISGWIKQLPTTKAPSQPIDGIPLLAIAGLYHQIAKKDGAKQKAFHDLLLHLEKEHCYKLLSDEQYLKGLFHIAHFAHYFIRDIAQWNKGSYQPEKQFAHLLRHLFANYPVPLFLNNAWLMEGAEKEQQWFIAIASGISVRKLHGLPIVLTKRMAHAFLWTPPYFSITGAFRFAQVIAQGGDEWLAWHITATLLGRNNFRDDDFWITVIRFFAQASLFDVRRLDEVVDYIHHRKVADAGYSMKGRTPDSLMRQVNEWQVQMRYEHTLSGKLTWPSSGIAAWEYETGTGQEAKIYKIRELTSSSDLRAEGKAMRHCVYTYVRSCHLRACAIFSLMADTFSASERLVTIEVDLKKRKIVQAKARCNAAPSTDAMEVIKLWAEIEKLSMANYLVN</sequence>
<keyword evidence="2" id="KW-1185">Reference proteome</keyword>
<organism evidence="1 2">
    <name type="scientific">Rhodocytophaga aerolata</name>
    <dbReference type="NCBI Taxonomy" id="455078"/>
    <lineage>
        <taxon>Bacteria</taxon>
        <taxon>Pseudomonadati</taxon>
        <taxon>Bacteroidota</taxon>
        <taxon>Cytophagia</taxon>
        <taxon>Cytophagales</taxon>
        <taxon>Rhodocytophagaceae</taxon>
        <taxon>Rhodocytophaga</taxon>
    </lineage>
</organism>
<dbReference type="InterPro" id="IPR025586">
    <property type="entry name" value="PcfJ"/>
</dbReference>
<dbReference type="EMBL" id="JAUKPO010000004">
    <property type="protein sequence ID" value="MDO1446528.1"/>
    <property type="molecule type" value="Genomic_DNA"/>
</dbReference>